<evidence type="ECO:0008006" key="9">
    <source>
        <dbReference type="Google" id="ProtNLM"/>
    </source>
</evidence>
<reference evidence="7 8" key="1">
    <citation type="journal article" date="2023" name="Hortic Res">
        <title>Pangenome of water caltrop reveals structural variations and asymmetric subgenome divergence after allopolyploidization.</title>
        <authorList>
            <person name="Zhang X."/>
            <person name="Chen Y."/>
            <person name="Wang L."/>
            <person name="Yuan Y."/>
            <person name="Fang M."/>
            <person name="Shi L."/>
            <person name="Lu R."/>
            <person name="Comes H.P."/>
            <person name="Ma Y."/>
            <person name="Chen Y."/>
            <person name="Huang G."/>
            <person name="Zhou Y."/>
            <person name="Zheng Z."/>
            <person name="Qiu Y."/>
        </authorList>
    </citation>
    <scope>NUCLEOTIDE SEQUENCE [LARGE SCALE GENOMIC DNA]</scope>
    <source>
        <strain evidence="7">F231</strain>
    </source>
</reference>
<keyword evidence="3" id="KW-0713">Self-incompatibility</keyword>
<name>A0AAN7L1B0_TRANT</name>
<evidence type="ECO:0000256" key="2">
    <source>
        <dbReference type="ARBA" id="ARBA00005581"/>
    </source>
</evidence>
<comment type="subcellular location">
    <subcellularLocation>
        <location evidence="1">Secreted</location>
    </subcellularLocation>
</comment>
<evidence type="ECO:0000256" key="4">
    <source>
        <dbReference type="ARBA" id="ARBA00022525"/>
    </source>
</evidence>
<accession>A0AAN7L1B0</accession>
<dbReference type="AlphaFoldDB" id="A0AAN7L1B0"/>
<feature type="chain" id="PRO_5042925678" description="S-protein homolog" evidence="6">
    <location>
        <begin position="21"/>
        <end position="73"/>
    </location>
</feature>
<dbReference type="GO" id="GO:0005576">
    <property type="term" value="C:extracellular region"/>
    <property type="evidence" value="ECO:0007669"/>
    <property type="project" value="UniProtKB-SubCell"/>
</dbReference>
<evidence type="ECO:0000256" key="3">
    <source>
        <dbReference type="ARBA" id="ARBA00022471"/>
    </source>
</evidence>
<dbReference type="InterPro" id="IPR010264">
    <property type="entry name" value="Self-incomp_S1"/>
</dbReference>
<dbReference type="EMBL" id="JAXQNO010000019">
    <property type="protein sequence ID" value="KAK4774293.1"/>
    <property type="molecule type" value="Genomic_DNA"/>
</dbReference>
<dbReference type="Pfam" id="PF05938">
    <property type="entry name" value="Self-incomp_S1"/>
    <property type="match status" value="1"/>
</dbReference>
<feature type="signal peptide" evidence="6">
    <location>
        <begin position="1"/>
        <end position="20"/>
    </location>
</feature>
<keyword evidence="5 6" id="KW-0732">Signal</keyword>
<comment type="caution">
    <text evidence="7">The sequence shown here is derived from an EMBL/GenBank/DDBJ whole genome shotgun (WGS) entry which is preliminary data.</text>
</comment>
<keyword evidence="4" id="KW-0964">Secreted</keyword>
<protein>
    <recommendedName>
        <fullName evidence="9">S-protein homolog</fullName>
    </recommendedName>
</protein>
<evidence type="ECO:0000313" key="8">
    <source>
        <dbReference type="Proteomes" id="UP001346149"/>
    </source>
</evidence>
<proteinExistence type="inferred from homology"/>
<organism evidence="7 8">
    <name type="scientific">Trapa natans</name>
    <name type="common">Water chestnut</name>
    <dbReference type="NCBI Taxonomy" id="22666"/>
    <lineage>
        <taxon>Eukaryota</taxon>
        <taxon>Viridiplantae</taxon>
        <taxon>Streptophyta</taxon>
        <taxon>Embryophyta</taxon>
        <taxon>Tracheophyta</taxon>
        <taxon>Spermatophyta</taxon>
        <taxon>Magnoliopsida</taxon>
        <taxon>eudicotyledons</taxon>
        <taxon>Gunneridae</taxon>
        <taxon>Pentapetalae</taxon>
        <taxon>rosids</taxon>
        <taxon>malvids</taxon>
        <taxon>Myrtales</taxon>
        <taxon>Lythraceae</taxon>
        <taxon>Trapa</taxon>
    </lineage>
</organism>
<evidence type="ECO:0000313" key="7">
    <source>
        <dbReference type="EMBL" id="KAK4774293.1"/>
    </source>
</evidence>
<dbReference type="Proteomes" id="UP001346149">
    <property type="component" value="Unassembled WGS sequence"/>
</dbReference>
<gene>
    <name evidence="7" type="ORF">SAY86_009228</name>
</gene>
<sequence>MIHKSKCVLLLALLVCVALADEENDMKTKQIRVEVENDLPSGHDVTVHCKSKDDDLGVNIVAPNHIYSIGFCI</sequence>
<evidence type="ECO:0000256" key="6">
    <source>
        <dbReference type="SAM" id="SignalP"/>
    </source>
</evidence>
<comment type="similarity">
    <text evidence="2">Belongs to the plant self-incompatibility (S1) protein family.</text>
</comment>
<dbReference type="GO" id="GO:0060320">
    <property type="term" value="P:rejection of self pollen"/>
    <property type="evidence" value="ECO:0007669"/>
    <property type="project" value="UniProtKB-KW"/>
</dbReference>
<evidence type="ECO:0000256" key="1">
    <source>
        <dbReference type="ARBA" id="ARBA00004613"/>
    </source>
</evidence>
<evidence type="ECO:0000256" key="5">
    <source>
        <dbReference type="ARBA" id="ARBA00022729"/>
    </source>
</evidence>
<keyword evidence="8" id="KW-1185">Reference proteome</keyword>